<keyword evidence="3" id="KW-0472">Membrane</keyword>
<dbReference type="Proteomes" id="UP000648257">
    <property type="component" value="Unassembled WGS sequence"/>
</dbReference>
<dbReference type="PANTHER" id="PTHR34978">
    <property type="entry name" value="POSSIBLE SENSOR-TRANSDUCER PROTEIN BLAR"/>
    <property type="match status" value="1"/>
</dbReference>
<evidence type="ECO:0000313" key="6">
    <source>
        <dbReference type="Proteomes" id="UP000648257"/>
    </source>
</evidence>
<dbReference type="Gene3D" id="1.10.287.2610">
    <property type="match status" value="1"/>
</dbReference>
<protein>
    <submittedName>
        <fullName evidence="5">M48 family metalloprotease</fullName>
    </submittedName>
</protein>
<sequence length="640" mass="70713">MISHLMQSISNWIPLFGMALLHFLWEGLLIGALAAIGFFILRNAKAQSRYLLGCFALILCVAMPISYVFQASGPSSTPTLVNAGSATVENDDAPSLLVQNSVDPTSFSSQFLSQLDSNARSHVSLIVSVWAVGVALMALRMGLGLLWVRARVNHGAQHSNPHWQEKICNMALRLGITRQIRVGVSNEIESPVTAGWWQPMVIVPAALITGMAPNLLEALLAHELAHVKRMDYLVNLLQSAIEIVLFYHPVVWWLSKQIRIEREQIADDLAAGLLGEPRRLALALSELEQFQFINPHIAQAAHGGNLMSRIKRLIHPESSTKPLSWKMLVPLAGLSTACAVLFAQVGVVNAQPTPVPTLENMSASAPTLLAMGNSTHAEKVDKTSQSERKNTSRSNSYVLIKANTREDIDVTTNSGYNDKEIKLLGMRSKEDTLWFRENGKSYAIRDKTTIAQVKEAYKPMEELGQQMEAHGKKMESQGKIMEEIGKQMEEVQKVAYKTDTVVEKKFAEKMRQHEKKMAEFERKMEKAAAKLERANSSTERADAHKSIAETQAMLQEVTAAISKETAAYSAEHVKHAESLKPLEDLGKKMNAAGEPMNELGKQMNRLGEQMNALAKQAEKQVKSIIQAAKEKGLAAQEDRG</sequence>
<keyword evidence="5" id="KW-0645">Protease</keyword>
<dbReference type="InterPro" id="IPR008756">
    <property type="entry name" value="Peptidase_M56"/>
</dbReference>
<evidence type="ECO:0000313" key="5">
    <source>
        <dbReference type="EMBL" id="MBC3806889.1"/>
    </source>
</evidence>
<reference evidence="5 6" key="1">
    <citation type="submission" date="2020-08" db="EMBL/GenBank/DDBJ databases">
        <title>Novel species isolated from subtropical streams in China.</title>
        <authorList>
            <person name="Lu H."/>
        </authorList>
    </citation>
    <scope>NUCLEOTIDE SEQUENCE [LARGE SCALE GENOMIC DNA]</scope>
    <source>
        <strain evidence="5 6">KACC 16656</strain>
    </source>
</reference>
<feature type="transmembrane region" description="Helical" evidence="3">
    <location>
        <begin position="12"/>
        <end position="41"/>
    </location>
</feature>
<evidence type="ECO:0000256" key="1">
    <source>
        <dbReference type="SAM" id="Coils"/>
    </source>
</evidence>
<feature type="transmembrane region" description="Helical" evidence="3">
    <location>
        <begin position="125"/>
        <end position="148"/>
    </location>
</feature>
<name>A0ABR6X1W6_9BURK</name>
<dbReference type="Pfam" id="PF05569">
    <property type="entry name" value="Peptidase_M56"/>
    <property type="match status" value="1"/>
</dbReference>
<keyword evidence="6" id="KW-1185">Reference proteome</keyword>
<dbReference type="RefSeq" id="WP_186921971.1">
    <property type="nucleotide sequence ID" value="NZ_JACOFW010000004.1"/>
</dbReference>
<keyword evidence="3" id="KW-1133">Transmembrane helix</keyword>
<proteinExistence type="predicted"/>
<dbReference type="CDD" id="cd07341">
    <property type="entry name" value="M56_BlaR1_MecR1_like"/>
    <property type="match status" value="1"/>
</dbReference>
<dbReference type="GO" id="GO:0008237">
    <property type="term" value="F:metallopeptidase activity"/>
    <property type="evidence" value="ECO:0007669"/>
    <property type="project" value="UniProtKB-KW"/>
</dbReference>
<evidence type="ECO:0000259" key="4">
    <source>
        <dbReference type="Pfam" id="PF05569"/>
    </source>
</evidence>
<gene>
    <name evidence="5" type="ORF">H8K52_05960</name>
</gene>
<feature type="compositionally biased region" description="Basic and acidic residues" evidence="2">
    <location>
        <begin position="376"/>
        <end position="390"/>
    </location>
</feature>
<feature type="transmembrane region" description="Helical" evidence="3">
    <location>
        <begin position="236"/>
        <end position="254"/>
    </location>
</feature>
<evidence type="ECO:0000256" key="2">
    <source>
        <dbReference type="SAM" id="MobiDB-lite"/>
    </source>
</evidence>
<feature type="transmembrane region" description="Helical" evidence="3">
    <location>
        <begin position="50"/>
        <end position="69"/>
    </location>
</feature>
<dbReference type="Gene3D" id="3.30.2010.10">
    <property type="entry name" value="Metalloproteases ('zincins'), catalytic domain"/>
    <property type="match status" value="1"/>
</dbReference>
<comment type="caution">
    <text evidence="5">The sequence shown here is derived from an EMBL/GenBank/DDBJ whole genome shotgun (WGS) entry which is preliminary data.</text>
</comment>
<keyword evidence="3" id="KW-0812">Transmembrane</keyword>
<keyword evidence="5" id="KW-0482">Metalloprotease</keyword>
<accession>A0ABR6X1W6</accession>
<dbReference type="PANTHER" id="PTHR34978:SF3">
    <property type="entry name" value="SLR0241 PROTEIN"/>
    <property type="match status" value="1"/>
</dbReference>
<keyword evidence="1" id="KW-0175">Coiled coil</keyword>
<feature type="coiled-coil region" evidence="1">
    <location>
        <begin position="503"/>
        <end position="541"/>
    </location>
</feature>
<dbReference type="InterPro" id="IPR052173">
    <property type="entry name" value="Beta-lactam_resp_regulator"/>
</dbReference>
<feature type="domain" description="Peptidase M56" evidence="4">
    <location>
        <begin position="55"/>
        <end position="268"/>
    </location>
</feature>
<evidence type="ECO:0000256" key="3">
    <source>
        <dbReference type="SAM" id="Phobius"/>
    </source>
</evidence>
<feature type="region of interest" description="Disordered" evidence="2">
    <location>
        <begin position="375"/>
        <end position="396"/>
    </location>
</feature>
<keyword evidence="5" id="KW-0378">Hydrolase</keyword>
<organism evidence="5 6">
    <name type="scientific">Undibacterium seohonense</name>
    <dbReference type="NCBI Taxonomy" id="1344950"/>
    <lineage>
        <taxon>Bacteria</taxon>
        <taxon>Pseudomonadati</taxon>
        <taxon>Pseudomonadota</taxon>
        <taxon>Betaproteobacteria</taxon>
        <taxon>Burkholderiales</taxon>
        <taxon>Oxalobacteraceae</taxon>
        <taxon>Undibacterium</taxon>
    </lineage>
</organism>
<dbReference type="EMBL" id="JACOFW010000004">
    <property type="protein sequence ID" value="MBC3806889.1"/>
    <property type="molecule type" value="Genomic_DNA"/>
</dbReference>